<evidence type="ECO:0000256" key="2">
    <source>
        <dbReference type="ARBA" id="ARBA00022448"/>
    </source>
</evidence>
<dbReference type="InterPro" id="IPR035906">
    <property type="entry name" value="MetI-like_sf"/>
</dbReference>
<keyword evidence="6 7" id="KW-0472">Membrane</keyword>
<evidence type="ECO:0000256" key="1">
    <source>
        <dbReference type="ARBA" id="ARBA00004651"/>
    </source>
</evidence>
<dbReference type="PROSITE" id="PS50928">
    <property type="entry name" value="ABC_TM1"/>
    <property type="match status" value="1"/>
</dbReference>
<dbReference type="OrthoDB" id="367897at2"/>
<keyword evidence="2 7" id="KW-0813">Transport</keyword>
<dbReference type="Gene3D" id="1.10.3720.10">
    <property type="entry name" value="MetI-like"/>
    <property type="match status" value="1"/>
</dbReference>
<evidence type="ECO:0000256" key="3">
    <source>
        <dbReference type="ARBA" id="ARBA00022475"/>
    </source>
</evidence>
<dbReference type="InterPro" id="IPR051393">
    <property type="entry name" value="ABC_transporter_permease"/>
</dbReference>
<feature type="transmembrane region" description="Helical" evidence="7">
    <location>
        <begin position="204"/>
        <end position="226"/>
    </location>
</feature>
<dbReference type="GO" id="GO:0055085">
    <property type="term" value="P:transmembrane transport"/>
    <property type="evidence" value="ECO:0007669"/>
    <property type="project" value="InterPro"/>
</dbReference>
<dbReference type="GO" id="GO:0005886">
    <property type="term" value="C:plasma membrane"/>
    <property type="evidence" value="ECO:0007669"/>
    <property type="project" value="UniProtKB-SubCell"/>
</dbReference>
<evidence type="ECO:0000256" key="6">
    <source>
        <dbReference type="ARBA" id="ARBA00023136"/>
    </source>
</evidence>
<comment type="caution">
    <text evidence="9">The sequence shown here is derived from an EMBL/GenBank/DDBJ whole genome shotgun (WGS) entry which is preliminary data.</text>
</comment>
<feature type="transmembrane region" description="Helical" evidence="7">
    <location>
        <begin position="264"/>
        <end position="286"/>
    </location>
</feature>
<evidence type="ECO:0000256" key="4">
    <source>
        <dbReference type="ARBA" id="ARBA00022692"/>
    </source>
</evidence>
<sequence length="294" mass="33231">MKRKLKLGSLGYDKVAYLFILPFFLIFTYFYFIPAFQVILDSFTDYDLFTTRNYIGLENYRSLLEDDKFLQSMINTFIYTIFTLIPTLVLGLLIAALANSTLIKTKICRTLIFMPHVVSMVAVSMIWIFLYDSTNGIFNAILQLFGLPKSDFLMDPNLALPCLIIMGIWKGIGYNMVIFLSGLKSIPEHYYEAAKLDGSSAVNTFFKITLPLLSPTTSFLLITGLIGSFNVFEQVNIMTNGGPLYRTTTIVHQIYINGFSQYKLGYASAMSVVLLIIIIIITVINFKLTQEKGA</sequence>
<dbReference type="RefSeq" id="WP_093989274.1">
    <property type="nucleotide sequence ID" value="NZ_FYDD01000004.1"/>
</dbReference>
<evidence type="ECO:0000256" key="5">
    <source>
        <dbReference type="ARBA" id="ARBA00022989"/>
    </source>
</evidence>
<dbReference type="AlphaFoldDB" id="A0A8J6P7F0"/>
<comment type="subcellular location">
    <subcellularLocation>
        <location evidence="1 7">Cell membrane</location>
        <topology evidence="1 7">Multi-pass membrane protein</topology>
    </subcellularLocation>
</comment>
<keyword evidence="4 7" id="KW-0812">Transmembrane</keyword>
<evidence type="ECO:0000313" key="9">
    <source>
        <dbReference type="EMBL" id="MBC8610755.1"/>
    </source>
</evidence>
<gene>
    <name evidence="9" type="ORF">H8702_06405</name>
</gene>
<dbReference type="PANTHER" id="PTHR30193:SF37">
    <property type="entry name" value="INNER MEMBRANE ABC TRANSPORTER PERMEASE PROTEIN YCJO"/>
    <property type="match status" value="1"/>
</dbReference>
<reference evidence="9" key="1">
    <citation type="submission" date="2020-08" db="EMBL/GenBank/DDBJ databases">
        <title>Genome public.</title>
        <authorList>
            <person name="Liu C."/>
            <person name="Sun Q."/>
        </authorList>
    </citation>
    <scope>NUCLEOTIDE SEQUENCE</scope>
    <source>
        <strain evidence="9">NSJ-15</strain>
    </source>
</reference>
<dbReference type="Proteomes" id="UP000632659">
    <property type="component" value="Unassembled WGS sequence"/>
</dbReference>
<keyword evidence="5 7" id="KW-1133">Transmembrane helix</keyword>
<feature type="transmembrane region" description="Helical" evidence="7">
    <location>
        <begin position="77"/>
        <end position="98"/>
    </location>
</feature>
<organism evidence="9 10">
    <name type="scientific">Massiliimalia timonensis</name>
    <dbReference type="NCBI Taxonomy" id="1987501"/>
    <lineage>
        <taxon>Bacteria</taxon>
        <taxon>Bacillati</taxon>
        <taxon>Bacillota</taxon>
        <taxon>Clostridia</taxon>
        <taxon>Eubacteriales</taxon>
        <taxon>Oscillospiraceae</taxon>
        <taxon>Massiliimalia</taxon>
    </lineage>
</organism>
<feature type="domain" description="ABC transmembrane type-1" evidence="8">
    <location>
        <begin position="73"/>
        <end position="285"/>
    </location>
</feature>
<dbReference type="Pfam" id="PF00528">
    <property type="entry name" value="BPD_transp_1"/>
    <property type="match status" value="1"/>
</dbReference>
<feature type="transmembrane region" description="Helical" evidence="7">
    <location>
        <begin position="110"/>
        <end position="130"/>
    </location>
</feature>
<keyword evidence="10" id="KW-1185">Reference proteome</keyword>
<dbReference type="PANTHER" id="PTHR30193">
    <property type="entry name" value="ABC TRANSPORTER PERMEASE PROTEIN"/>
    <property type="match status" value="1"/>
</dbReference>
<evidence type="ECO:0000313" key="10">
    <source>
        <dbReference type="Proteomes" id="UP000632659"/>
    </source>
</evidence>
<dbReference type="EMBL" id="JACRTL010000003">
    <property type="protein sequence ID" value="MBC8610755.1"/>
    <property type="molecule type" value="Genomic_DNA"/>
</dbReference>
<feature type="transmembrane region" description="Helical" evidence="7">
    <location>
        <begin position="15"/>
        <end position="40"/>
    </location>
</feature>
<proteinExistence type="inferred from homology"/>
<protein>
    <submittedName>
        <fullName evidence="9">Sugar ABC transporter permease</fullName>
    </submittedName>
</protein>
<dbReference type="InterPro" id="IPR000515">
    <property type="entry name" value="MetI-like"/>
</dbReference>
<dbReference type="SUPFAM" id="SSF161098">
    <property type="entry name" value="MetI-like"/>
    <property type="match status" value="1"/>
</dbReference>
<keyword evidence="3" id="KW-1003">Cell membrane</keyword>
<dbReference type="CDD" id="cd06261">
    <property type="entry name" value="TM_PBP2"/>
    <property type="match status" value="1"/>
</dbReference>
<accession>A0A8J6P7F0</accession>
<evidence type="ECO:0000256" key="7">
    <source>
        <dbReference type="RuleBase" id="RU363032"/>
    </source>
</evidence>
<name>A0A8J6P7F0_9FIRM</name>
<comment type="similarity">
    <text evidence="7">Belongs to the binding-protein-dependent transport system permease family.</text>
</comment>
<feature type="transmembrane region" description="Helical" evidence="7">
    <location>
        <begin position="158"/>
        <end position="183"/>
    </location>
</feature>
<evidence type="ECO:0000259" key="8">
    <source>
        <dbReference type="PROSITE" id="PS50928"/>
    </source>
</evidence>